<evidence type="ECO:0000256" key="2">
    <source>
        <dbReference type="ARBA" id="ARBA00022704"/>
    </source>
</evidence>
<keyword evidence="8" id="KW-1185">Reference proteome</keyword>
<feature type="chain" id="PRO_5014485681" evidence="3">
    <location>
        <begin position="23"/>
        <end position="114"/>
    </location>
</feature>
<accession>G7KD51</accession>
<dbReference type="HOGENOM" id="CLU_113093_5_1_1"/>
<evidence type="ECO:0000256" key="3">
    <source>
        <dbReference type="SAM" id="SignalP"/>
    </source>
</evidence>
<evidence type="ECO:0000313" key="5">
    <source>
        <dbReference type="EMBL" id="AET00379.1"/>
    </source>
</evidence>
<evidence type="ECO:0000313" key="9">
    <source>
        <dbReference type="Proteomes" id="UP000265566"/>
    </source>
</evidence>
<protein>
    <submittedName>
        <fullName evidence="5">Phloem filament protein PP1</fullName>
    </submittedName>
    <submittedName>
        <fullName evidence="6">Putative Cystatin domain-containing protein</fullName>
    </submittedName>
</protein>
<dbReference type="PANTHER" id="PTHR47364:SF2">
    <property type="entry name" value="CYSTEINE PROTEINASE INHIBITOR 5"/>
    <property type="match status" value="1"/>
</dbReference>
<evidence type="ECO:0000256" key="1">
    <source>
        <dbReference type="ARBA" id="ARBA00022690"/>
    </source>
</evidence>
<dbReference type="Gene3D" id="3.10.450.10">
    <property type="match status" value="1"/>
</dbReference>
<reference evidence="7" key="3">
    <citation type="submission" date="2015-04" db="UniProtKB">
        <authorList>
            <consortium name="EnsemblPlants"/>
        </authorList>
    </citation>
    <scope>IDENTIFICATION</scope>
    <source>
        <strain evidence="7">cv. Jemalong A17</strain>
    </source>
</reference>
<reference evidence="5 8" key="1">
    <citation type="journal article" date="2011" name="Nature">
        <title>The Medicago genome provides insight into the evolution of rhizobial symbioses.</title>
        <authorList>
            <person name="Young N.D."/>
            <person name="Debelle F."/>
            <person name="Oldroyd G.E."/>
            <person name="Geurts R."/>
            <person name="Cannon S.B."/>
            <person name="Udvardi M.K."/>
            <person name="Benedito V.A."/>
            <person name="Mayer K.F."/>
            <person name="Gouzy J."/>
            <person name="Schoof H."/>
            <person name="Van de Peer Y."/>
            <person name="Proost S."/>
            <person name="Cook D.R."/>
            <person name="Meyers B.C."/>
            <person name="Spannagl M."/>
            <person name="Cheung F."/>
            <person name="De Mita S."/>
            <person name="Krishnakumar V."/>
            <person name="Gundlach H."/>
            <person name="Zhou S."/>
            <person name="Mudge J."/>
            <person name="Bharti A.K."/>
            <person name="Murray J.D."/>
            <person name="Naoumkina M.A."/>
            <person name="Rosen B."/>
            <person name="Silverstein K.A."/>
            <person name="Tang H."/>
            <person name="Rombauts S."/>
            <person name="Zhao P.X."/>
            <person name="Zhou P."/>
            <person name="Barbe V."/>
            <person name="Bardou P."/>
            <person name="Bechner M."/>
            <person name="Bellec A."/>
            <person name="Berger A."/>
            <person name="Berges H."/>
            <person name="Bidwell S."/>
            <person name="Bisseling T."/>
            <person name="Choisne N."/>
            <person name="Couloux A."/>
            <person name="Denny R."/>
            <person name="Deshpande S."/>
            <person name="Dai X."/>
            <person name="Doyle J.J."/>
            <person name="Dudez A.M."/>
            <person name="Farmer A.D."/>
            <person name="Fouteau S."/>
            <person name="Franken C."/>
            <person name="Gibelin C."/>
            <person name="Gish J."/>
            <person name="Goldstein S."/>
            <person name="Gonzalez A.J."/>
            <person name="Green P.J."/>
            <person name="Hallab A."/>
            <person name="Hartog M."/>
            <person name="Hua A."/>
            <person name="Humphray S.J."/>
            <person name="Jeong D.H."/>
            <person name="Jing Y."/>
            <person name="Jocker A."/>
            <person name="Kenton S.M."/>
            <person name="Kim D.J."/>
            <person name="Klee K."/>
            <person name="Lai H."/>
            <person name="Lang C."/>
            <person name="Lin S."/>
            <person name="Macmil S.L."/>
            <person name="Magdelenat G."/>
            <person name="Matthews L."/>
            <person name="McCorrison J."/>
            <person name="Monaghan E.L."/>
            <person name="Mun J.H."/>
            <person name="Najar F.Z."/>
            <person name="Nicholson C."/>
            <person name="Noirot C."/>
            <person name="O'Bleness M."/>
            <person name="Paule C.R."/>
            <person name="Poulain J."/>
            <person name="Prion F."/>
            <person name="Qin B."/>
            <person name="Qu C."/>
            <person name="Retzel E.F."/>
            <person name="Riddle C."/>
            <person name="Sallet E."/>
            <person name="Samain S."/>
            <person name="Samson N."/>
            <person name="Sanders I."/>
            <person name="Saurat O."/>
            <person name="Scarpelli C."/>
            <person name="Schiex T."/>
            <person name="Segurens B."/>
            <person name="Severin A.J."/>
            <person name="Sherrier D.J."/>
            <person name="Shi R."/>
            <person name="Sims S."/>
            <person name="Singer S.R."/>
            <person name="Sinharoy S."/>
            <person name="Sterck L."/>
            <person name="Viollet A."/>
            <person name="Wang B.B."/>
            <person name="Wang K."/>
            <person name="Wang M."/>
            <person name="Wang X."/>
            <person name="Warfsmann J."/>
            <person name="Weissenbach J."/>
            <person name="White D.D."/>
            <person name="White J.D."/>
            <person name="Wiley G.B."/>
            <person name="Wincker P."/>
            <person name="Xing Y."/>
            <person name="Yang L."/>
            <person name="Yao Z."/>
            <person name="Ying F."/>
            <person name="Zhai J."/>
            <person name="Zhou L."/>
            <person name="Zuber A."/>
            <person name="Denarie J."/>
            <person name="Dixon R.A."/>
            <person name="May G.D."/>
            <person name="Schwartz D.C."/>
            <person name="Rogers J."/>
            <person name="Quetier F."/>
            <person name="Town C.D."/>
            <person name="Roe B.A."/>
        </authorList>
    </citation>
    <scope>NUCLEOTIDE SEQUENCE [LARGE SCALE GENOMIC DNA]</scope>
    <source>
        <strain evidence="5">A17</strain>
        <strain evidence="7 8">cv. Jemalong A17</strain>
    </source>
</reference>
<evidence type="ECO:0000313" key="7">
    <source>
        <dbReference type="EnsemblPlants" id="AET00379"/>
    </source>
</evidence>
<dbReference type="PaxDb" id="3880-AET00379"/>
<dbReference type="Pfam" id="PF16845">
    <property type="entry name" value="SQAPI"/>
    <property type="match status" value="1"/>
</dbReference>
<dbReference type="InterPro" id="IPR046350">
    <property type="entry name" value="Cystatin_sf"/>
</dbReference>
<feature type="domain" description="Cystatin" evidence="4">
    <location>
        <begin position="32"/>
        <end position="109"/>
    </location>
</feature>
<dbReference type="CDD" id="cd00042">
    <property type="entry name" value="CY"/>
    <property type="match status" value="1"/>
</dbReference>
<reference evidence="6" key="5">
    <citation type="journal article" date="2018" name="Nat. Plants">
        <title>Whole-genome landscape of Medicago truncatula symbiotic genes.</title>
        <authorList>
            <person name="Pecrix Y."/>
            <person name="Gamas P."/>
            <person name="Carrere S."/>
        </authorList>
    </citation>
    <scope>NUCLEOTIDE SEQUENCE</scope>
    <source>
        <tissue evidence="6">Leaves</tissue>
    </source>
</reference>
<dbReference type="AlphaFoldDB" id="G7KD51"/>
<evidence type="ECO:0000313" key="6">
    <source>
        <dbReference type="EMBL" id="RHN57683.1"/>
    </source>
</evidence>
<proteinExistence type="predicted"/>
<dbReference type="SUPFAM" id="SSF54403">
    <property type="entry name" value="Cystatin/monellin"/>
    <property type="match status" value="1"/>
</dbReference>
<sequence length="114" mass="12839">MRFQSLVLILAVLFASFATNQAIPPNNLRRININDPRVIEMAGFAIIEHNNQITGAKLRFEKLVDGYIQKVGLETDYHLTISAKNGSTINNYEAVVFYSPIFELSLKSFVLIHA</sequence>
<dbReference type="Proteomes" id="UP000002051">
    <property type="component" value="Chromosome 5"/>
</dbReference>
<name>G7KD51_MEDTR</name>
<organism evidence="5 8">
    <name type="scientific">Medicago truncatula</name>
    <name type="common">Barrel medic</name>
    <name type="synonym">Medicago tribuloides</name>
    <dbReference type="NCBI Taxonomy" id="3880"/>
    <lineage>
        <taxon>Eukaryota</taxon>
        <taxon>Viridiplantae</taxon>
        <taxon>Streptophyta</taxon>
        <taxon>Embryophyta</taxon>
        <taxon>Tracheophyta</taxon>
        <taxon>Spermatophyta</taxon>
        <taxon>Magnoliopsida</taxon>
        <taxon>eudicotyledons</taxon>
        <taxon>Gunneridae</taxon>
        <taxon>Pentapetalae</taxon>
        <taxon>rosids</taxon>
        <taxon>fabids</taxon>
        <taxon>Fabales</taxon>
        <taxon>Fabaceae</taxon>
        <taxon>Papilionoideae</taxon>
        <taxon>50 kb inversion clade</taxon>
        <taxon>NPAAA clade</taxon>
        <taxon>Hologalegina</taxon>
        <taxon>IRL clade</taxon>
        <taxon>Trifolieae</taxon>
        <taxon>Medicago</taxon>
    </lineage>
</organism>
<dbReference type="EMBL" id="CM001221">
    <property type="protein sequence ID" value="AET00379.1"/>
    <property type="molecule type" value="Genomic_DNA"/>
</dbReference>
<reference evidence="9" key="4">
    <citation type="journal article" date="2018" name="Nat. Plants">
        <title>Whole-genome landscape of Medicago truncatula symbiotic genes.</title>
        <authorList>
            <person name="Pecrix Y."/>
            <person name="Staton S.E."/>
            <person name="Sallet E."/>
            <person name="Lelandais-Briere C."/>
            <person name="Moreau S."/>
            <person name="Carrere S."/>
            <person name="Blein T."/>
            <person name="Jardinaud M.F."/>
            <person name="Latrasse D."/>
            <person name="Zouine M."/>
            <person name="Zahm M."/>
            <person name="Kreplak J."/>
            <person name="Mayjonade B."/>
            <person name="Satge C."/>
            <person name="Perez M."/>
            <person name="Cauet S."/>
            <person name="Marande W."/>
            <person name="Chantry-Darmon C."/>
            <person name="Lopez-Roques C."/>
            <person name="Bouchez O."/>
            <person name="Berard A."/>
            <person name="Debelle F."/>
            <person name="Munos S."/>
            <person name="Bendahmane A."/>
            <person name="Berges H."/>
            <person name="Niebel A."/>
            <person name="Buitink J."/>
            <person name="Frugier F."/>
            <person name="Benhamed M."/>
            <person name="Crespi M."/>
            <person name="Gouzy J."/>
            <person name="Gamas P."/>
        </authorList>
    </citation>
    <scope>NUCLEOTIDE SEQUENCE [LARGE SCALE GENOMIC DNA]</scope>
    <source>
        <strain evidence="9">cv. Jemalong A17</strain>
    </source>
</reference>
<gene>
    <name evidence="5" type="ordered locus">MTR_5g091360</name>
    <name evidence="6" type="ORF">MtrunA17_Chr5g0443101</name>
</gene>
<keyword evidence="1" id="KW-0646">Protease inhibitor</keyword>
<evidence type="ECO:0000259" key="4">
    <source>
        <dbReference type="Pfam" id="PF16845"/>
    </source>
</evidence>
<dbReference type="EnsemblPlants" id="AET00379">
    <property type="protein sequence ID" value="AET00379"/>
    <property type="gene ID" value="MTR_5g091360"/>
</dbReference>
<dbReference type="PANTHER" id="PTHR47364">
    <property type="entry name" value="CYSTEINE PROTEINASE INHIBITOR 5"/>
    <property type="match status" value="1"/>
</dbReference>
<dbReference type="InterPro" id="IPR000010">
    <property type="entry name" value="Cystatin_dom"/>
</dbReference>
<feature type="signal peptide" evidence="3">
    <location>
        <begin position="1"/>
        <end position="22"/>
    </location>
</feature>
<dbReference type="Gramene" id="rna33262">
    <property type="protein sequence ID" value="RHN57683.1"/>
    <property type="gene ID" value="gene33262"/>
</dbReference>
<evidence type="ECO:0000313" key="8">
    <source>
        <dbReference type="Proteomes" id="UP000002051"/>
    </source>
</evidence>
<dbReference type="GO" id="GO:0004869">
    <property type="term" value="F:cysteine-type endopeptidase inhibitor activity"/>
    <property type="evidence" value="ECO:0007669"/>
    <property type="project" value="UniProtKB-KW"/>
</dbReference>
<keyword evidence="3" id="KW-0732">Signal</keyword>
<keyword evidence="2" id="KW-0789">Thiol protease inhibitor</keyword>
<reference evidence="5 8" key="2">
    <citation type="journal article" date="2014" name="BMC Genomics">
        <title>An improved genome release (version Mt4.0) for the model legume Medicago truncatula.</title>
        <authorList>
            <person name="Tang H."/>
            <person name="Krishnakumar V."/>
            <person name="Bidwell S."/>
            <person name="Rosen B."/>
            <person name="Chan A."/>
            <person name="Zhou S."/>
            <person name="Gentzbittel L."/>
            <person name="Childs K.L."/>
            <person name="Yandell M."/>
            <person name="Gundlach H."/>
            <person name="Mayer K.F."/>
            <person name="Schwartz D.C."/>
            <person name="Town C.D."/>
        </authorList>
    </citation>
    <scope>GENOME REANNOTATION</scope>
    <source>
        <strain evidence="7 8">cv. Jemalong A17</strain>
    </source>
</reference>
<dbReference type="Proteomes" id="UP000265566">
    <property type="component" value="Chromosome 5"/>
</dbReference>
<dbReference type="EMBL" id="PSQE01000005">
    <property type="protein sequence ID" value="RHN57683.1"/>
    <property type="molecule type" value="Genomic_DNA"/>
</dbReference>